<dbReference type="Pfam" id="PF07989">
    <property type="entry name" value="Cnn_1N"/>
    <property type="match status" value="1"/>
</dbReference>
<evidence type="ECO:0000256" key="1">
    <source>
        <dbReference type="ARBA" id="ARBA00004496"/>
    </source>
</evidence>
<keyword evidence="2" id="KW-0963">Cytoplasm</keyword>
<feature type="region of interest" description="Disordered" evidence="4">
    <location>
        <begin position="733"/>
        <end position="756"/>
    </location>
</feature>
<feature type="coiled-coil region" evidence="3">
    <location>
        <begin position="61"/>
        <end position="123"/>
    </location>
</feature>
<feature type="region of interest" description="Disordered" evidence="4">
    <location>
        <begin position="1213"/>
        <end position="1258"/>
    </location>
</feature>
<feature type="domain" description="Centrosomin N-terminal motif 1" evidence="5">
    <location>
        <begin position="60"/>
        <end position="130"/>
    </location>
</feature>
<dbReference type="RefSeq" id="XP_055896209.1">
    <property type="nucleotide sequence ID" value="XM_056040234.1"/>
</dbReference>
<feature type="compositionally biased region" description="Low complexity" evidence="4">
    <location>
        <begin position="1217"/>
        <end position="1229"/>
    </location>
</feature>
<dbReference type="Proteomes" id="UP001165740">
    <property type="component" value="Chromosome 9"/>
</dbReference>
<reference evidence="7" key="1">
    <citation type="submission" date="2025-08" db="UniProtKB">
        <authorList>
            <consortium name="RefSeq"/>
        </authorList>
    </citation>
    <scope>IDENTIFICATION</scope>
</reference>
<sequence length="2346" mass="267307">MDRTAEMSSLPLDFDGSLDPAGLPEITLGNHSLMGNLDQSPHNTMSRGATGRISPIRGRTMKEYDQQISDLKKENFSLKMRIYYMEERMQQRYGDGQDVFKTNIELQVEIDNLKRDLQDKQVLVQKAAVAMKTLTDNHEQTVETMKNRVLAEHQGEMNRLKEQAENASKDCERYRKEAEESTKRLETLKQSLDDALFELNSVSKAKEDMSNKVKRVEFEVQTLTAQLKLLEQTRVEQDKERVLLLQRQKDLEQQIADSRKDSSRKDRDIMSLSNLLQNETHIDTKSVLEPEHIQDEIEDLREAVQRKDKKLQEMDDLLKHKDHVIEKLEDALKTLRSEKTNVEKNAEDTSTELEEKVQVLAKYKRSIEGLVRTLREKDKENKVNQERLKASQSEIERLREALRKAELERTEVVTSAAESESTNKKLEVQLKEADTIAENLIKSLGKKEGELASFQEQLKKAMEALNKSEEALEALQAQLTAERADFENQLKEQALKYQMLLESKLEPKGELDHLRKQVEDLQNKIAAQGAELLSSSRDKIDIADLKNRLNSKEQEFQNLLDKHHEDMLTLTKELEALKAELRNKDKLVQAPLPSMMWDNRQYHETVHTHQIYGAGSLARLDVLGDPAELLQEIRSATDKLKEEIVLMARLNNLSEAQCARTEKETPGKDLGSVEGIHRRLEELMEKNNQLHHVMVAHLKQDNRQSDSPDSNSCQDGGYSLDSPVRDVVVVKYAKQNNGEVNRSESSSTIGSSASSPAFNHSVGVETYPDVLDKSLQTGLSFYHTDQWAQTSPRREENGNQGEDSQLSDPLPPTQISSSKDFLTGSEKLLRPDHSSYNTSSASDSVLRGEESLEDYHNFRHGISFDDYYYELCRPDRASAVLKSDSKDRRSLPHSRNSKLPEGPHQTAPQSLFPGEESSQNVEDHCAGGDCNFAEVMSDVDEPDGNGHFKDTVPVFDQGEAPDNSTYQVDLVGGGDHSALTDNRNKTKAYRCYEERLSSFVTELQNSSLKQSSVRPESTQAIDNLEEQILDHQIRRSSWAEELEQYRVTNDGLELKADNFMETVSDMSVRELRNLVAKLYRDLQEQDRFIESRVLSVEVPADHQTSFAHAENKTEDNSLLDSHSQSSKLGQLKATTSFKPFSQCNSEPADSTLGGAVAFLVSHTSVAENKEKMTELETQIQELKGQLEATENTVRLLSKKNKLYLSTLESAGLSTKQLSRSSSESCLGSEPRPSRLRATSMDSLSHQCSDQDNGHNESANITDVSVQGNENVKGSSTGHHYQNNAIQSRLQSPADYHSGTEKRIIASKSLEKESLWNSVEKARFENALSNDWQSINLTQLSSTVMSTERTQPASSSQSSLSLDKASLQLNMNSNHHSSMDTSLFNGMPLQQMSETRPGQAVSSTAQKASDQFTLMEEGHSQTKTELSLIDQSLCPDVTYSSILDYTSLARSMSLLDNKSQEGEENKTWKNLSVVQLRLRLEHLEQVNATLKEEIAVFEALHNSAGVQTSLSDDGPRKTEKRLTLTEKELLKEHLLEIRKLRQRLEKLDVTNDPDQLLIFQSHTYQRITHQDTMISMLQTQLSEREDQWQREMAETQHKLSREKAIAVEKLEQTICQLQATVLSQKDKMRELELTVRDLRSELDAQLQERIKMDEDLKKVSGEKNSLEEDLLKREREFLDLEKAMFKLEMSKENLESESRRLKLMVEESEKDRKQLKNDMEEYKECSSRLKEVVERREKSLQETLLAAQKLNTLKKELERKVSERDDYVKVLERELEDLKQQMRDNDAGLEDELNRLRKELDSKEQHWVDAETDYKVQLMKLNDEKKMINTDLDYERQTFSKHSEQMRQEKNDLEELVSQLRGKVAYWTGLGLEEKVGQLTASLEMKTKFEAELREQCHLLSRDMSETSEKLRESEGRLRKAMEEKHDMEESLKERNEKVKKREKQLHHLLNQQKKLDLAYVKLKYTLTEKEELVQSLQRRMHLCEITLNCSTQEEKEDIMRELLKELLATQRQVEDLLSRIEKNTSDSKASNTVISSSATSVVTTVTSSMTSTVSGKTELKPAEVNIDILSSSADESDYRGHPSPDLHSSLGSPGSSPGHHKLYAEAPGPLHSVSDKLPTKGADIHGLCAVLKLDAHEKLRKETNESLVTLSGLEARLNDRLRSYKSKPITESVDYSTIRESSLACHNLRVCLNEAASLVATAWVTELPPVDSLGHFYDPILAEQNDYLRHELTVTRSRMDVLNHTVKEQQDRLNATTERQKSWESSLYKQYALLSQQFGNVKLSRSVGGLVSVWNIIRFYIIFNQDEQRLGSSQRKHRLLSGRSAPTETPQLQASSQPTEVPSEET</sequence>
<keyword evidence="3" id="KW-0175">Coiled coil</keyword>
<dbReference type="OMA" id="WITELPP"/>
<feature type="coiled-coil region" evidence="3">
    <location>
        <begin position="1620"/>
        <end position="1812"/>
    </location>
</feature>
<name>A0A9W3B9G1_BIOGL</name>
<proteinExistence type="predicted"/>
<feature type="coiled-coil region" evidence="3">
    <location>
        <begin position="1165"/>
        <end position="1199"/>
    </location>
</feature>
<protein>
    <submittedName>
        <fullName evidence="7">Golgin subfamily B member 1-like isoform X1</fullName>
    </submittedName>
</protein>
<evidence type="ECO:0000256" key="4">
    <source>
        <dbReference type="SAM" id="MobiDB-lite"/>
    </source>
</evidence>
<evidence type="ECO:0000256" key="2">
    <source>
        <dbReference type="ARBA" id="ARBA00022490"/>
    </source>
</evidence>
<feature type="compositionally biased region" description="Polar residues" evidence="4">
    <location>
        <begin position="1239"/>
        <end position="1258"/>
    </location>
</feature>
<evidence type="ECO:0000256" key="3">
    <source>
        <dbReference type="SAM" id="Coils"/>
    </source>
</evidence>
<dbReference type="GO" id="GO:0005815">
    <property type="term" value="C:microtubule organizing center"/>
    <property type="evidence" value="ECO:0007669"/>
    <property type="project" value="InterPro"/>
</dbReference>
<accession>A0A9W3B9G1</accession>
<dbReference type="PANTHER" id="PTHR23159">
    <property type="entry name" value="CENTROSOMAL PROTEIN 2"/>
    <property type="match status" value="1"/>
</dbReference>
<dbReference type="OrthoDB" id="10255000at2759"/>
<feature type="region of interest" description="Disordered" evidence="4">
    <location>
        <begin position="1903"/>
        <end position="1936"/>
    </location>
</feature>
<feature type="region of interest" description="Disordered" evidence="4">
    <location>
        <begin position="701"/>
        <end position="720"/>
    </location>
</feature>
<feature type="region of interest" description="Disordered" evidence="4">
    <location>
        <begin position="2073"/>
        <end position="2116"/>
    </location>
</feature>
<evidence type="ECO:0000313" key="6">
    <source>
        <dbReference type="Proteomes" id="UP001165740"/>
    </source>
</evidence>
<organism evidence="6 7">
    <name type="scientific">Biomphalaria glabrata</name>
    <name type="common">Bloodfluke planorb</name>
    <name type="synonym">Freshwater snail</name>
    <dbReference type="NCBI Taxonomy" id="6526"/>
    <lineage>
        <taxon>Eukaryota</taxon>
        <taxon>Metazoa</taxon>
        <taxon>Spiralia</taxon>
        <taxon>Lophotrochozoa</taxon>
        <taxon>Mollusca</taxon>
        <taxon>Gastropoda</taxon>
        <taxon>Heterobranchia</taxon>
        <taxon>Euthyneura</taxon>
        <taxon>Panpulmonata</taxon>
        <taxon>Hygrophila</taxon>
        <taxon>Lymnaeoidea</taxon>
        <taxon>Planorbidae</taxon>
        <taxon>Biomphalaria</taxon>
    </lineage>
</organism>
<feature type="region of interest" description="Disordered" evidence="4">
    <location>
        <begin position="881"/>
        <end position="925"/>
    </location>
</feature>
<feature type="coiled-coil region" evidence="3">
    <location>
        <begin position="1472"/>
        <end position="1499"/>
    </location>
</feature>
<feature type="compositionally biased region" description="Polar residues" evidence="4">
    <location>
        <begin position="2324"/>
        <end position="2340"/>
    </location>
</feature>
<feature type="compositionally biased region" description="Polar residues" evidence="4">
    <location>
        <begin position="798"/>
        <end position="819"/>
    </location>
</feature>
<keyword evidence="6" id="KW-1185">Reference proteome</keyword>
<feature type="region of interest" description="Disordered" evidence="4">
    <location>
        <begin position="2314"/>
        <end position="2346"/>
    </location>
</feature>
<comment type="subcellular location">
    <subcellularLocation>
        <location evidence="1">Cytoplasm</location>
    </subcellularLocation>
</comment>
<feature type="compositionally biased region" description="Low complexity" evidence="4">
    <location>
        <begin position="2085"/>
        <end position="2097"/>
    </location>
</feature>
<feature type="coiled-coil region" evidence="3">
    <location>
        <begin position="1992"/>
        <end position="2023"/>
    </location>
</feature>
<evidence type="ECO:0000259" key="5">
    <source>
        <dbReference type="Pfam" id="PF07989"/>
    </source>
</evidence>
<feature type="compositionally biased region" description="Low complexity" evidence="4">
    <location>
        <begin position="743"/>
        <end position="755"/>
    </location>
</feature>
<dbReference type="InterPro" id="IPR012943">
    <property type="entry name" value="Cnn_1N"/>
</dbReference>
<gene>
    <name evidence="7" type="primary">LOC106067687</name>
</gene>
<dbReference type="PANTHER" id="PTHR23159:SF60">
    <property type="entry name" value="SPINDLE ASSEMBLY ABNORMAL PROTEIN 4"/>
    <property type="match status" value="1"/>
</dbReference>
<evidence type="ECO:0000313" key="7">
    <source>
        <dbReference type="RefSeq" id="XP_055896209.1"/>
    </source>
</evidence>
<dbReference type="GeneID" id="106067687"/>
<feature type="coiled-coil region" evidence="3">
    <location>
        <begin position="293"/>
        <end position="587"/>
    </location>
</feature>
<feature type="coiled-coil region" evidence="3">
    <location>
        <begin position="150"/>
        <end position="240"/>
    </location>
</feature>
<feature type="region of interest" description="Disordered" evidence="4">
    <location>
        <begin position="785"/>
        <end position="819"/>
    </location>
</feature>
<dbReference type="GO" id="GO:0005737">
    <property type="term" value="C:cytoplasm"/>
    <property type="evidence" value="ECO:0007669"/>
    <property type="project" value="UniProtKB-SubCell"/>
</dbReference>